<dbReference type="EMBL" id="LAZR01010086">
    <property type="protein sequence ID" value="KKM68896.1"/>
    <property type="molecule type" value="Genomic_DNA"/>
</dbReference>
<accession>A0A0F9K2J0</accession>
<comment type="caution">
    <text evidence="2">The sequence shown here is derived from an EMBL/GenBank/DDBJ whole genome shotgun (WGS) entry which is preliminary data.</text>
</comment>
<proteinExistence type="predicted"/>
<gene>
    <name evidence="2" type="ORF">LCGC14_1456340</name>
</gene>
<dbReference type="AlphaFoldDB" id="A0A0F9K2J0"/>
<sequence>MGSKTEVVKGHRPACDRCGSCCTGDVCWIGLTLMGTNRTPCPALEEHDGLTSCGLVADTGRYALVDLALTPDQITTLKTHILRINNFGEGCDMEPWIAEEQEAKQ</sequence>
<dbReference type="InterPro" id="IPR036846">
    <property type="entry name" value="GM2-AP_sf"/>
</dbReference>
<reference evidence="2" key="1">
    <citation type="journal article" date="2015" name="Nature">
        <title>Complex archaea that bridge the gap between prokaryotes and eukaryotes.</title>
        <authorList>
            <person name="Spang A."/>
            <person name="Saw J.H."/>
            <person name="Jorgensen S.L."/>
            <person name="Zaremba-Niedzwiedzka K."/>
            <person name="Martijn J."/>
            <person name="Lind A.E."/>
            <person name="van Eijk R."/>
            <person name="Schleper C."/>
            <person name="Guy L."/>
            <person name="Ettema T.J."/>
        </authorList>
    </citation>
    <scope>NUCLEOTIDE SEQUENCE</scope>
</reference>
<evidence type="ECO:0000256" key="1">
    <source>
        <dbReference type="ARBA" id="ARBA00022729"/>
    </source>
</evidence>
<evidence type="ECO:0000313" key="2">
    <source>
        <dbReference type="EMBL" id="KKM68896.1"/>
    </source>
</evidence>
<protein>
    <submittedName>
        <fullName evidence="2">Uncharacterized protein</fullName>
    </submittedName>
</protein>
<name>A0A0F9K2J0_9ZZZZ</name>
<keyword evidence="1" id="KW-0732">Signal</keyword>
<dbReference type="SUPFAM" id="SSF63707">
    <property type="entry name" value="Ganglioside M2 (gm2) activator"/>
    <property type="match status" value="1"/>
</dbReference>
<organism evidence="2">
    <name type="scientific">marine sediment metagenome</name>
    <dbReference type="NCBI Taxonomy" id="412755"/>
    <lineage>
        <taxon>unclassified sequences</taxon>
        <taxon>metagenomes</taxon>
        <taxon>ecological metagenomes</taxon>
    </lineage>
</organism>